<keyword evidence="2 3" id="KW-0175">Coiled coil</keyword>
<dbReference type="AlphaFoldDB" id="A0A1R3ICH8"/>
<gene>
    <name evidence="5" type="ORF">CCACVL1_13079</name>
</gene>
<protein>
    <recommendedName>
        <fullName evidence="7">WEB family</fullName>
    </recommendedName>
</protein>
<dbReference type="Pfam" id="PF05701">
    <property type="entry name" value="WEMBL"/>
    <property type="match status" value="1"/>
</dbReference>
<dbReference type="OrthoDB" id="685331at2759"/>
<proteinExistence type="inferred from homology"/>
<evidence type="ECO:0000313" key="6">
    <source>
        <dbReference type="Proteomes" id="UP000188268"/>
    </source>
</evidence>
<evidence type="ECO:0000256" key="1">
    <source>
        <dbReference type="ARBA" id="ARBA00005485"/>
    </source>
</evidence>
<feature type="coiled-coil region" evidence="3">
    <location>
        <begin position="131"/>
        <end position="246"/>
    </location>
</feature>
<dbReference type="PANTHER" id="PTHR32054">
    <property type="entry name" value="HEAVY CHAIN, PUTATIVE, EXPRESSED-RELATED-RELATED"/>
    <property type="match status" value="1"/>
</dbReference>
<evidence type="ECO:0008006" key="7">
    <source>
        <dbReference type="Google" id="ProtNLM"/>
    </source>
</evidence>
<dbReference type="GO" id="GO:0009904">
    <property type="term" value="P:chloroplast accumulation movement"/>
    <property type="evidence" value="ECO:0007669"/>
    <property type="project" value="TreeGrafter"/>
</dbReference>
<feature type="region of interest" description="Disordered" evidence="4">
    <location>
        <begin position="549"/>
        <end position="599"/>
    </location>
</feature>
<comment type="similarity">
    <text evidence="1">Belongs to the WEB family.</text>
</comment>
<keyword evidence="6" id="KW-1185">Reference proteome</keyword>
<dbReference type="Proteomes" id="UP000188268">
    <property type="component" value="Unassembled WGS sequence"/>
</dbReference>
<dbReference type="OMA" id="KRCVIAE"/>
<accession>A0A1R3ICH8</accession>
<reference evidence="5 6" key="1">
    <citation type="submission" date="2013-09" db="EMBL/GenBank/DDBJ databases">
        <title>Corchorus capsularis genome sequencing.</title>
        <authorList>
            <person name="Alam M."/>
            <person name="Haque M.S."/>
            <person name="Islam M.S."/>
            <person name="Emdad E.M."/>
            <person name="Islam M.M."/>
            <person name="Ahmed B."/>
            <person name="Halim A."/>
            <person name="Hossen Q.M.M."/>
            <person name="Hossain M.Z."/>
            <person name="Ahmed R."/>
            <person name="Khan M.M."/>
            <person name="Islam R."/>
            <person name="Rashid M.M."/>
            <person name="Khan S.A."/>
            <person name="Rahman M.S."/>
            <person name="Alam M."/>
        </authorList>
    </citation>
    <scope>NUCLEOTIDE SEQUENCE [LARGE SCALE GENOMIC DNA]</scope>
    <source>
        <strain evidence="6">cv. CVL-1</strain>
        <tissue evidence="5">Whole seedling</tissue>
    </source>
</reference>
<dbReference type="Gramene" id="OMO80293">
    <property type="protein sequence ID" value="OMO80293"/>
    <property type="gene ID" value="CCACVL1_13079"/>
</dbReference>
<evidence type="ECO:0000256" key="3">
    <source>
        <dbReference type="SAM" id="Coils"/>
    </source>
</evidence>
<evidence type="ECO:0000256" key="2">
    <source>
        <dbReference type="ARBA" id="ARBA00023054"/>
    </source>
</evidence>
<organism evidence="5 6">
    <name type="scientific">Corchorus capsularis</name>
    <name type="common">Jute</name>
    <dbReference type="NCBI Taxonomy" id="210143"/>
    <lineage>
        <taxon>Eukaryota</taxon>
        <taxon>Viridiplantae</taxon>
        <taxon>Streptophyta</taxon>
        <taxon>Embryophyta</taxon>
        <taxon>Tracheophyta</taxon>
        <taxon>Spermatophyta</taxon>
        <taxon>Magnoliopsida</taxon>
        <taxon>eudicotyledons</taxon>
        <taxon>Gunneridae</taxon>
        <taxon>Pentapetalae</taxon>
        <taxon>rosids</taxon>
        <taxon>malvids</taxon>
        <taxon>Malvales</taxon>
        <taxon>Malvaceae</taxon>
        <taxon>Grewioideae</taxon>
        <taxon>Apeibeae</taxon>
        <taxon>Corchorus</taxon>
    </lineage>
</organism>
<dbReference type="EMBL" id="AWWV01010315">
    <property type="protein sequence ID" value="OMO80293.1"/>
    <property type="molecule type" value="Genomic_DNA"/>
</dbReference>
<feature type="region of interest" description="Disordered" evidence="4">
    <location>
        <begin position="27"/>
        <end position="50"/>
    </location>
</feature>
<dbReference type="STRING" id="210143.A0A1R3ICH8"/>
<name>A0A1R3ICH8_COCAP</name>
<dbReference type="GO" id="GO:0005829">
    <property type="term" value="C:cytosol"/>
    <property type="evidence" value="ECO:0007669"/>
    <property type="project" value="TreeGrafter"/>
</dbReference>
<dbReference type="PANTHER" id="PTHR32054:SF2">
    <property type="entry name" value="PROTEIN PLASTID MOVEMENT IMPAIRED 2"/>
    <property type="match status" value="1"/>
</dbReference>
<sequence>MERRRFEDRRKIGTVKAAVNIYGERILDGNNSSLKKPQEEFPEPSSKARELHLARRDMSRYKESRKAAESAKVKAESELYSARKTVKDLASMIEESNFKAKARMRDIESLRKKGNQEEKALALETVESYQYTEVMKELESLKQELSKLKLDMASIKEEKARAEKDFEDSSLKLWSNSNTAEELRKQIEAANEEHVLVELARIEALKEAAEIEAQREKESGEFSFSMEETSKKMKDMNEEIDQSKELEHKLAVTLSDVNLLQNQLMQVKQGLNQPEHAAEGESSAPSLELITEELEAAKKELDLIREESFQYMSSMDIIRNELKHVMEETARLKKIEDKADSKVQSLNSKLLRAKSKLEAVTEAEEKANAIAANLSITLEQLKAEVEVSKKEKALITEDTAAIKAEIKKTESEIDSTEEKLQTAVQELEEVKASEALTLEKLRALIETTMQSRASASNQSSSITISKFEYEYLTGRAVGAEEIADKKVAAAQAWIEALKASEREALMKTEMAQRELREMRVEEEHEVYRTERSLSAKKIIERELRNWRHGQDQKNVEGQNRQSPYRKRSMKTSGNLTPLGRAKFRRSASPGIKPGGSTPFIIKKKKKVMPNLAKIFSSKKIDKDV</sequence>
<dbReference type="GO" id="GO:0009903">
    <property type="term" value="P:chloroplast avoidance movement"/>
    <property type="evidence" value="ECO:0007669"/>
    <property type="project" value="TreeGrafter"/>
</dbReference>
<feature type="coiled-coil region" evidence="3">
    <location>
        <begin position="343"/>
        <end position="444"/>
    </location>
</feature>
<comment type="caution">
    <text evidence="5">The sequence shown here is derived from an EMBL/GenBank/DDBJ whole genome shotgun (WGS) entry which is preliminary data.</text>
</comment>
<dbReference type="InterPro" id="IPR008545">
    <property type="entry name" value="Web"/>
</dbReference>
<evidence type="ECO:0000313" key="5">
    <source>
        <dbReference type="EMBL" id="OMO80293.1"/>
    </source>
</evidence>
<evidence type="ECO:0000256" key="4">
    <source>
        <dbReference type="SAM" id="MobiDB-lite"/>
    </source>
</evidence>